<protein>
    <submittedName>
        <fullName evidence="2">Homeobox protein meis3-like protein</fullName>
    </submittedName>
</protein>
<organism evidence="2 3">
    <name type="scientific">Lates japonicus</name>
    <name type="common">Japanese lates</name>
    <dbReference type="NCBI Taxonomy" id="270547"/>
    <lineage>
        <taxon>Eukaryota</taxon>
        <taxon>Metazoa</taxon>
        <taxon>Chordata</taxon>
        <taxon>Craniata</taxon>
        <taxon>Vertebrata</taxon>
        <taxon>Euteleostomi</taxon>
        <taxon>Actinopterygii</taxon>
        <taxon>Neopterygii</taxon>
        <taxon>Teleostei</taxon>
        <taxon>Neoteleostei</taxon>
        <taxon>Acanthomorphata</taxon>
        <taxon>Carangaria</taxon>
        <taxon>Carangaria incertae sedis</taxon>
        <taxon>Centropomidae</taxon>
        <taxon>Lates</taxon>
    </lineage>
</organism>
<dbReference type="AlphaFoldDB" id="A0AAD3RF62"/>
<evidence type="ECO:0000313" key="3">
    <source>
        <dbReference type="Proteomes" id="UP001279410"/>
    </source>
</evidence>
<evidence type="ECO:0000313" key="2">
    <source>
        <dbReference type="EMBL" id="GLD65670.1"/>
    </source>
</evidence>
<name>A0AAD3RF62_LATJO</name>
<dbReference type="GO" id="GO:0003677">
    <property type="term" value="F:DNA binding"/>
    <property type="evidence" value="ECO:0007669"/>
    <property type="project" value="UniProtKB-KW"/>
</dbReference>
<proteinExistence type="predicted"/>
<feature type="region of interest" description="Disordered" evidence="1">
    <location>
        <begin position="1"/>
        <end position="26"/>
    </location>
</feature>
<gene>
    <name evidence="2" type="ORF">AKAME5_001712000</name>
</gene>
<keyword evidence="2" id="KW-0371">Homeobox</keyword>
<dbReference type="Proteomes" id="UP001279410">
    <property type="component" value="Unassembled WGS sequence"/>
</dbReference>
<reference evidence="2" key="1">
    <citation type="submission" date="2022-08" db="EMBL/GenBank/DDBJ databases">
        <title>Genome sequencing of akame (Lates japonicus).</title>
        <authorList>
            <person name="Hashiguchi Y."/>
            <person name="Takahashi H."/>
        </authorList>
    </citation>
    <scope>NUCLEOTIDE SEQUENCE</scope>
    <source>
        <strain evidence="2">Kochi</strain>
    </source>
</reference>
<keyword evidence="2" id="KW-0238">DNA-binding</keyword>
<evidence type="ECO:0000256" key="1">
    <source>
        <dbReference type="SAM" id="MobiDB-lite"/>
    </source>
</evidence>
<sequence length="84" mass="9191">MSVGGYGDDVRPLPPPQYGPTIPDSLKHHKDQIYGHPLCYPRFEKCSWPPLSPRLRLSASSHLPASVTATPARPNLNDDIAAFA</sequence>
<dbReference type="EMBL" id="BRZM01000082">
    <property type="protein sequence ID" value="GLD65670.1"/>
    <property type="molecule type" value="Genomic_DNA"/>
</dbReference>
<comment type="caution">
    <text evidence="2">The sequence shown here is derived from an EMBL/GenBank/DDBJ whole genome shotgun (WGS) entry which is preliminary data.</text>
</comment>
<accession>A0AAD3RF62</accession>
<keyword evidence="3" id="KW-1185">Reference proteome</keyword>
<feature type="region of interest" description="Disordered" evidence="1">
    <location>
        <begin position="64"/>
        <end position="84"/>
    </location>
</feature>